<dbReference type="RefSeq" id="WP_258332013.1">
    <property type="nucleotide sequence ID" value="NZ_JAPTGG010000009.1"/>
</dbReference>
<reference evidence="2 3" key="1">
    <citation type="submission" date="2022-12" db="EMBL/GenBank/DDBJ databases">
        <title>Dasania phycosphaerae sp. nov., isolated from particulate material of the south coast of Korea.</title>
        <authorList>
            <person name="Jiang Y."/>
        </authorList>
    </citation>
    <scope>NUCLEOTIDE SEQUENCE [LARGE SCALE GENOMIC DNA]</scope>
    <source>
        <strain evidence="2 3">GY-19</strain>
    </source>
</reference>
<organism evidence="2 3">
    <name type="scientific">Dasania phycosphaerae</name>
    <dbReference type="NCBI Taxonomy" id="2950436"/>
    <lineage>
        <taxon>Bacteria</taxon>
        <taxon>Pseudomonadati</taxon>
        <taxon>Pseudomonadota</taxon>
        <taxon>Gammaproteobacteria</taxon>
        <taxon>Cellvibrionales</taxon>
        <taxon>Spongiibacteraceae</taxon>
        <taxon>Dasania</taxon>
    </lineage>
</organism>
<name>A0A9J6RMW2_9GAMM</name>
<sequence>MFFNDERLQFFKPLSSKYREQVVQCLALLYQRQYSSSADYGLSLNRSQLIEILEEALARSQNLVFEGEPLSPEEQGPELEQEQRFKNHREQANWVLKQLLDAGWLECQVDAATLQSTYPFTRMGRIFSLALVESDHSQIRTRHRNTRNTLNALEAFINRGEVYDLLDAFDYSERIITDFTDVISELEERKRELVREVEAQQLVQQASDQFFEFMEKRFQPDIAVRLSADSVEKHRDDINKVISKIRRKNKAFKQEAEQQLRRTLPDLCQPEQSYLWYVLDTIEQRMRNAADIMLPALRRALHSFTKRADIIIRQISYINSQHNNDLVEVCRELADLNNEDYTQRLNKASLAMATLKLQLIDPQAIKLQERKQKQWVDSSVQEHGEIDSDAQREIMIQQLLDQAFIINGKQVHHYVLNALRDGGRISTKQLPIDNANDLLAMAHVIEVGAINNLSSELAFKVSPTGNTVSNSEYYQSYDEFTIELLNKPTH</sequence>
<feature type="coiled-coil region" evidence="1">
    <location>
        <begin position="319"/>
        <end position="358"/>
    </location>
</feature>
<comment type="caution">
    <text evidence="2">The sequence shown here is derived from an EMBL/GenBank/DDBJ whole genome shotgun (WGS) entry which is preliminary data.</text>
</comment>
<evidence type="ECO:0000313" key="3">
    <source>
        <dbReference type="Proteomes" id="UP001069090"/>
    </source>
</evidence>
<dbReference type="EMBL" id="JAPTGG010000009">
    <property type="protein sequence ID" value="MCZ0865867.1"/>
    <property type="molecule type" value="Genomic_DNA"/>
</dbReference>
<protein>
    <submittedName>
        <fullName evidence="2">DUF5716 family protein</fullName>
    </submittedName>
</protein>
<keyword evidence="1" id="KW-0175">Coiled coil</keyword>
<feature type="coiled-coil region" evidence="1">
    <location>
        <begin position="176"/>
        <end position="203"/>
    </location>
</feature>
<dbReference type="Proteomes" id="UP001069090">
    <property type="component" value="Unassembled WGS sequence"/>
</dbReference>
<proteinExistence type="predicted"/>
<gene>
    <name evidence="2" type="ORF">O0V09_11680</name>
</gene>
<dbReference type="AlphaFoldDB" id="A0A9J6RMW2"/>
<evidence type="ECO:0000256" key="1">
    <source>
        <dbReference type="SAM" id="Coils"/>
    </source>
</evidence>
<dbReference type="InterPro" id="IPR043773">
    <property type="entry name" value="JetA"/>
</dbReference>
<accession>A0A9J6RMW2</accession>
<keyword evidence="3" id="KW-1185">Reference proteome</keyword>
<dbReference type="Pfam" id="PF18982">
    <property type="entry name" value="JetA"/>
    <property type="match status" value="1"/>
</dbReference>
<evidence type="ECO:0000313" key="2">
    <source>
        <dbReference type="EMBL" id="MCZ0865867.1"/>
    </source>
</evidence>